<dbReference type="InterPro" id="IPR043502">
    <property type="entry name" value="DNA/RNA_pol_sf"/>
</dbReference>
<keyword evidence="6" id="KW-1185">Reference proteome</keyword>
<dbReference type="CDD" id="cd01650">
    <property type="entry name" value="RT_nLTR_like"/>
    <property type="match status" value="1"/>
</dbReference>
<proteinExistence type="predicted"/>
<dbReference type="SUPFAM" id="SSF54928">
    <property type="entry name" value="RNA-binding domain, RBD"/>
    <property type="match status" value="1"/>
</dbReference>
<feature type="domain" description="Reverse transcriptase" evidence="4">
    <location>
        <begin position="1212"/>
        <end position="1417"/>
    </location>
</feature>
<dbReference type="EMBL" id="DF973536">
    <property type="protein sequence ID" value="GAU33774.1"/>
    <property type="molecule type" value="Genomic_DNA"/>
</dbReference>
<reference evidence="6" key="1">
    <citation type="journal article" date="2017" name="Front. Plant Sci.">
        <title>Climate Clever Clovers: New Paradigm to Reduce the Environmental Footprint of Ruminants by Breeding Low Methanogenic Forages Utilizing Haplotype Variation.</title>
        <authorList>
            <person name="Kaur P."/>
            <person name="Appels R."/>
            <person name="Bayer P.E."/>
            <person name="Keeble-Gagnere G."/>
            <person name="Wang J."/>
            <person name="Hirakawa H."/>
            <person name="Shirasawa K."/>
            <person name="Vercoe P."/>
            <person name="Stefanova K."/>
            <person name="Durmic Z."/>
            <person name="Nichols P."/>
            <person name="Revell C."/>
            <person name="Isobe S.N."/>
            <person name="Edwards D."/>
            <person name="Erskine W."/>
        </authorList>
    </citation>
    <scope>NUCLEOTIDE SEQUENCE [LARGE SCALE GENOMIC DNA]</scope>
    <source>
        <strain evidence="6">cv. Daliak</strain>
    </source>
</reference>
<feature type="compositionally biased region" description="Basic and acidic residues" evidence="2">
    <location>
        <begin position="61"/>
        <end position="74"/>
    </location>
</feature>
<organism evidence="5 6">
    <name type="scientific">Trifolium subterraneum</name>
    <name type="common">Subterranean clover</name>
    <dbReference type="NCBI Taxonomy" id="3900"/>
    <lineage>
        <taxon>Eukaryota</taxon>
        <taxon>Viridiplantae</taxon>
        <taxon>Streptophyta</taxon>
        <taxon>Embryophyta</taxon>
        <taxon>Tracheophyta</taxon>
        <taxon>Spermatophyta</taxon>
        <taxon>Magnoliopsida</taxon>
        <taxon>eudicotyledons</taxon>
        <taxon>Gunneridae</taxon>
        <taxon>Pentapetalae</taxon>
        <taxon>rosids</taxon>
        <taxon>fabids</taxon>
        <taxon>Fabales</taxon>
        <taxon>Fabaceae</taxon>
        <taxon>Papilionoideae</taxon>
        <taxon>50 kb inversion clade</taxon>
        <taxon>NPAAA clade</taxon>
        <taxon>Hologalegina</taxon>
        <taxon>IRL clade</taxon>
        <taxon>Trifolieae</taxon>
        <taxon>Trifolium</taxon>
    </lineage>
</organism>
<sequence length="1417" mass="160094">MRGLESERGGGSRAYLGHPRRYSFSPDKRLSRGGRDPSREPQMGGDRGDWHEVRNRRRKAPREVDDDWNRQREISRRRRYGRTRSPSRQPRSFSVQHRYQQHRYQDQYLMDRRQIRQYAEGNREQQTSFNEFLRSQSTLAAPVTLIHDNLPRTHEQNQSYVQAAKSNRVDVSKPRTQNQLRYDQEPLVVDESRKLLNSGVSVPTSALQQQNSVCNSRGGSEFMRYVSFYITNFPPLISLFYLRKGFEVCGILEDVYVPRKRNVHGEVFGFVKFSKVKDVNKLSKALNTVCFGNYRVHARVASFDRKDTLEARRSRPAKDNNKAAEGERISVEQPKEGEAVLAGVRVDEGLVCKGNQLEKIGSVGAQDKGASVNTGSLVKPSMKGNMMDARVYVRKYKTAVEDVQWAQKGVVASVINGEAISVVYNRIVDAGFQELTIIPMGADKVFVKSTTEADVMAILEGAKDFFKLLFSNWARWNKEVVPSQRGAWVRLYGIPLHAWNENFFKLCVFDCRYLRADSGSVERDRLDYARILIATSALEIVTKEEKLLVEGELIEVKIIEEWGLALGEDACLFEDEAEPDSYHSDNEVMQGDPDASNNVDALVAKIVQHMDAEVVEDESTAVINLSEVLVGACETREKEQEDMPTLVVGTTEANPEKDKDKPHHGKTLREKPSMVTKVQPAKRTRSCPPGALCSGVSGPWSLNWLQEHDHGNAGVLFSTHKKERNMVRLGPVLGKKMDPEYNKRKGGGLFRHSEGLVLIGLAARNVQVMQGNEQLAADDVWGIGNAIGVKIHSGNSNRFSALTRSRKGKKSPAVAAQGSRASGGLLTMWDSSEVEVWSSISREHVLWCHGRFVKTGRLQSLFGERVCLCGDFNAVRSTEERRSSREGPRSSDHLLFNRFIDDTSLVDLPLSGRRFTWYKGDGLSMSRLDRFLLSEEWCLSWPNCEQVAQLRGLSDHCPLILMSNVEDWGHRPVRMLKCWRDIPGYHQFVRDKWNALQIDGWGGYVLKEKFKMIKLALKEWHGAHSQNLPSRIDSLKGRLSVLEGKGEVEGLSDVELEELRGISSDIYSLSRLNASISWQQCRSLWLKEGDANTKYFHSTLASRRRGNAISCINANGITLEGVQPIRQAVFSHFASHFKASTMDRPGVENLLFRQLTPSEGGSLVKPFSLEEVKIAVWDCDSYKSPGPDGVNFGFIKDFWPELQVDIMRFMVEFHRNGRLSKGINSTFIALIPKVDNPHRLNDFRPISLVGSLYKILAKVLANRLRTVIGRVISESQTAFVKDRQILDGILIANEAVDEARKSKKELLLFKVDFEKAYDSVDWGYLDAVMGRMSFPVLWRKWIKECVCTATASVLVNGSPTDEFPLERGLRQGDPLSPLLFLVAAEGLHVLMQAMEPKVGPMFVRCGLLLCCLRRCRV</sequence>
<dbReference type="InterPro" id="IPR000504">
    <property type="entry name" value="RRM_dom"/>
</dbReference>
<feature type="region of interest" description="Disordered" evidence="2">
    <location>
        <begin position="651"/>
        <end position="688"/>
    </location>
</feature>
<dbReference type="GO" id="GO:0003723">
    <property type="term" value="F:RNA binding"/>
    <property type="evidence" value="ECO:0007669"/>
    <property type="project" value="UniProtKB-UniRule"/>
</dbReference>
<dbReference type="InterPro" id="IPR012677">
    <property type="entry name" value="Nucleotide-bd_a/b_plait_sf"/>
</dbReference>
<dbReference type="Gene3D" id="3.60.10.10">
    <property type="entry name" value="Endonuclease/exonuclease/phosphatase"/>
    <property type="match status" value="1"/>
</dbReference>
<feature type="domain" description="RRM" evidence="3">
    <location>
        <begin position="226"/>
        <end position="303"/>
    </location>
</feature>
<dbReference type="InterPro" id="IPR000477">
    <property type="entry name" value="RT_dom"/>
</dbReference>
<dbReference type="GO" id="GO:0003824">
    <property type="term" value="F:catalytic activity"/>
    <property type="evidence" value="ECO:0007669"/>
    <property type="project" value="InterPro"/>
</dbReference>
<dbReference type="Pfam" id="PF03372">
    <property type="entry name" value="Exo_endo_phos"/>
    <property type="match status" value="1"/>
</dbReference>
<dbReference type="Gene3D" id="3.30.70.330">
    <property type="match status" value="1"/>
</dbReference>
<dbReference type="Pfam" id="PF00076">
    <property type="entry name" value="RRM_1"/>
    <property type="match status" value="1"/>
</dbReference>
<dbReference type="OrthoDB" id="1938551at2759"/>
<dbReference type="CDD" id="cd00590">
    <property type="entry name" value="RRM_SF"/>
    <property type="match status" value="1"/>
</dbReference>
<dbReference type="SUPFAM" id="SSF56219">
    <property type="entry name" value="DNase I-like"/>
    <property type="match status" value="1"/>
</dbReference>
<accession>A0A2Z6MMI3</accession>
<evidence type="ECO:0000256" key="2">
    <source>
        <dbReference type="SAM" id="MobiDB-lite"/>
    </source>
</evidence>
<dbReference type="Pfam" id="PF00078">
    <property type="entry name" value="RVT_1"/>
    <property type="match status" value="1"/>
</dbReference>
<keyword evidence="1" id="KW-0694">RNA-binding</keyword>
<name>A0A2Z6MMI3_TRISU</name>
<dbReference type="InterPro" id="IPR035979">
    <property type="entry name" value="RBD_domain_sf"/>
</dbReference>
<dbReference type="PANTHER" id="PTHR46890">
    <property type="entry name" value="NON-LTR RETROLELEMENT REVERSE TRANSCRIPTASE-LIKE PROTEIN-RELATED"/>
    <property type="match status" value="1"/>
</dbReference>
<evidence type="ECO:0000259" key="4">
    <source>
        <dbReference type="PROSITE" id="PS50878"/>
    </source>
</evidence>
<evidence type="ECO:0000313" key="6">
    <source>
        <dbReference type="Proteomes" id="UP000242715"/>
    </source>
</evidence>
<feature type="compositionally biased region" description="Basic and acidic residues" evidence="2">
    <location>
        <begin position="26"/>
        <end position="39"/>
    </location>
</feature>
<feature type="compositionally biased region" description="Basic and acidic residues" evidence="2">
    <location>
        <begin position="1"/>
        <end position="10"/>
    </location>
</feature>
<evidence type="ECO:0000256" key="1">
    <source>
        <dbReference type="PROSITE-ProRule" id="PRU00176"/>
    </source>
</evidence>
<dbReference type="PROSITE" id="PS50102">
    <property type="entry name" value="RRM"/>
    <property type="match status" value="1"/>
</dbReference>
<feature type="region of interest" description="Disordered" evidence="2">
    <location>
        <begin position="1"/>
        <end position="99"/>
    </location>
</feature>
<dbReference type="InterPro" id="IPR005135">
    <property type="entry name" value="Endo/exonuclease/phosphatase"/>
</dbReference>
<evidence type="ECO:0008006" key="7">
    <source>
        <dbReference type="Google" id="ProtNLM"/>
    </source>
</evidence>
<dbReference type="InterPro" id="IPR036691">
    <property type="entry name" value="Endo/exonu/phosph_ase_sf"/>
</dbReference>
<dbReference type="PROSITE" id="PS50878">
    <property type="entry name" value="RT_POL"/>
    <property type="match status" value="1"/>
</dbReference>
<dbReference type="SUPFAM" id="SSF56672">
    <property type="entry name" value="DNA/RNA polymerases"/>
    <property type="match status" value="1"/>
</dbReference>
<protein>
    <recommendedName>
        <fullName evidence="7">RRM domain-containing protein</fullName>
    </recommendedName>
</protein>
<dbReference type="InterPro" id="IPR052343">
    <property type="entry name" value="Retrotransposon-Effector_Assoc"/>
</dbReference>
<feature type="compositionally biased region" description="Basic and acidic residues" evidence="2">
    <location>
        <begin position="654"/>
        <end position="672"/>
    </location>
</feature>
<dbReference type="SMART" id="SM00360">
    <property type="entry name" value="RRM"/>
    <property type="match status" value="1"/>
</dbReference>
<dbReference type="Proteomes" id="UP000242715">
    <property type="component" value="Unassembled WGS sequence"/>
</dbReference>
<dbReference type="PANTHER" id="PTHR46890:SF48">
    <property type="entry name" value="RNA-DIRECTED DNA POLYMERASE"/>
    <property type="match status" value="1"/>
</dbReference>
<gene>
    <name evidence="5" type="ORF">TSUD_393360</name>
</gene>
<evidence type="ECO:0000313" key="5">
    <source>
        <dbReference type="EMBL" id="GAU33774.1"/>
    </source>
</evidence>
<evidence type="ECO:0000259" key="3">
    <source>
        <dbReference type="PROSITE" id="PS50102"/>
    </source>
</evidence>